<sequence>MIIFETSLIKILSRVNNSRRIQESRLDSDSFAPFAAARNVDGVKASQTKADNICLFFVVTSRLRPPAPPDPALPLTLFAFIYMRSLKLSPYKDNKTFPRRLRAADVSALRKSF</sequence>
<proteinExistence type="predicted"/>
<protein>
    <submittedName>
        <fullName evidence="1">Uncharacterized protein</fullName>
    </submittedName>
</protein>
<organism evidence="1 2">
    <name type="scientific">Eumeta variegata</name>
    <name type="common">Bagworm moth</name>
    <name type="synonym">Eumeta japonica</name>
    <dbReference type="NCBI Taxonomy" id="151549"/>
    <lineage>
        <taxon>Eukaryota</taxon>
        <taxon>Metazoa</taxon>
        <taxon>Ecdysozoa</taxon>
        <taxon>Arthropoda</taxon>
        <taxon>Hexapoda</taxon>
        <taxon>Insecta</taxon>
        <taxon>Pterygota</taxon>
        <taxon>Neoptera</taxon>
        <taxon>Endopterygota</taxon>
        <taxon>Lepidoptera</taxon>
        <taxon>Glossata</taxon>
        <taxon>Ditrysia</taxon>
        <taxon>Tineoidea</taxon>
        <taxon>Psychidae</taxon>
        <taxon>Oiketicinae</taxon>
        <taxon>Eumeta</taxon>
    </lineage>
</organism>
<gene>
    <name evidence="1" type="ORF">EVAR_102434_1</name>
</gene>
<dbReference type="Proteomes" id="UP000299102">
    <property type="component" value="Unassembled WGS sequence"/>
</dbReference>
<dbReference type="AlphaFoldDB" id="A0A4C1Z0C1"/>
<accession>A0A4C1Z0C1</accession>
<comment type="caution">
    <text evidence="1">The sequence shown here is derived from an EMBL/GenBank/DDBJ whole genome shotgun (WGS) entry which is preliminary data.</text>
</comment>
<evidence type="ECO:0000313" key="2">
    <source>
        <dbReference type="Proteomes" id="UP000299102"/>
    </source>
</evidence>
<evidence type="ECO:0000313" key="1">
    <source>
        <dbReference type="EMBL" id="GBP80504.1"/>
    </source>
</evidence>
<dbReference type="EMBL" id="BGZK01001465">
    <property type="protein sequence ID" value="GBP80504.1"/>
    <property type="molecule type" value="Genomic_DNA"/>
</dbReference>
<reference evidence="1 2" key="1">
    <citation type="journal article" date="2019" name="Commun. Biol.">
        <title>The bagworm genome reveals a unique fibroin gene that provides high tensile strength.</title>
        <authorList>
            <person name="Kono N."/>
            <person name="Nakamura H."/>
            <person name="Ohtoshi R."/>
            <person name="Tomita M."/>
            <person name="Numata K."/>
            <person name="Arakawa K."/>
        </authorList>
    </citation>
    <scope>NUCLEOTIDE SEQUENCE [LARGE SCALE GENOMIC DNA]</scope>
</reference>
<name>A0A4C1Z0C1_EUMVA</name>
<keyword evidence="2" id="KW-1185">Reference proteome</keyword>